<dbReference type="GO" id="GO:0016779">
    <property type="term" value="F:nucleotidyltransferase activity"/>
    <property type="evidence" value="ECO:0007669"/>
    <property type="project" value="UniProtKB-UniRule"/>
</dbReference>
<comment type="similarity">
    <text evidence="6">Belongs to the DarT ADP-ribosyltransferase family.</text>
</comment>
<dbReference type="GO" id="GO:0003677">
    <property type="term" value="F:DNA binding"/>
    <property type="evidence" value="ECO:0007669"/>
    <property type="project" value="UniProtKB-UniRule"/>
</dbReference>
<proteinExistence type="inferred from homology"/>
<dbReference type="PROSITE" id="PS52018">
    <property type="entry name" value="DART"/>
    <property type="match status" value="1"/>
</dbReference>
<feature type="binding site" evidence="6">
    <location>
        <begin position="1226"/>
        <end position="1228"/>
    </location>
    <ligand>
        <name>NAD(+)</name>
        <dbReference type="ChEBI" id="CHEBI:57540"/>
    </ligand>
</feature>
<keyword evidence="1 6" id="KW-1277">Toxin-antitoxin system</keyword>
<feature type="active site" evidence="6">
    <location>
        <position position="1388"/>
    </location>
</feature>
<keyword evidence="4 6" id="KW-0548">Nucleotidyltransferase</keyword>
<evidence type="ECO:0000256" key="1">
    <source>
        <dbReference type="ARBA" id="ARBA00022649"/>
    </source>
</evidence>
<reference evidence="8 9" key="1">
    <citation type="submission" date="2016-10" db="EMBL/GenBank/DDBJ databases">
        <authorList>
            <person name="Varghese N."/>
            <person name="Submissions S."/>
        </authorList>
    </citation>
    <scope>NUCLEOTIDE SEQUENCE [LARGE SCALE GENOMIC DNA]</scope>
    <source>
        <strain evidence="8 9">RHA_55</strain>
    </source>
</reference>
<evidence type="ECO:0000259" key="7">
    <source>
        <dbReference type="PROSITE" id="PS52018"/>
    </source>
</evidence>
<sequence length="1531" mass="182969">MDNTQKAYSSFPFEWTIKLTSYQIRYRKAFDISEIDEVFCSIINAKGNEIEFQELGKLLGFNLQDLAETDIFNIYLKELTEYNLITLNDKIIQLTDFGQEALQSKLKYKYFFATTDLFENQTALGENFDFSFGSVFNLENRLSNEGEITEEILDIPEVKQILEFQLFENDIYNGEIIEIYDSKPNISYKTLDLQCETCRIDNSFQLSIFKSNSIKPDIQFLIDLPKNKDLKNELIRKGMFHHILAEKNSILAEDIEKYIDLWNWKELAENHKVNWNDHKVFKLFQENGDGSIWNAISENAPIESIKPLIEKYAEYWNWTELTKRFDDDYIKLLFDNLNWDLEELSFKESYLVQDLLIRQREKHIDFWKNEIDNNLLGNDIIKELAKYKNYDIKNLTTEKQSDLIETATLEALRTDGWDWNYLSKSLPNDFIESHIDELPWDYYEITVSKNDVFKNTFIKYRNDLEVIISKSWNWRFISEKINLNFLHKNISALSSKLDWHIVLNRFLTNEEIALECLQDESFKSLLKRHLPDNFIVAHQKYLWSLNLINFFEELNLIQWETQSYIQGFDTNENVEWNKSIFEKYHNRITTEHGFLNISQHISDFSLLESFPDFAWDWQGLSQNTLLAENPVFVKKAFVGDFSFSNNLNWSEILRIITNLDFVNHNLEQFLSATDYECQVKFWEQLTLREESQFVFEHYTFPWDWSYLTENSEVETILESLADENLVEKWDWRIATRKLDKETILDNLEDFARFMDWEFLITEIFTIENELSMDKELPRIAACLSVLDGGTRKDIWKGLTAKIPFETLFPIVQTTYKIDVFEWDWNFISNHKYFPTDIATLNQFKQQINWTAFSESNTIQQKFSPNSWNSGKEWFDNTDSYLQTFEDNWDWQVLSKNDNINYNRFFLQKYKSENWDWEYLTEFGGFLTKQKRDKNNYLEQVIRKFPKIKFEILSRRKDIKIDSDLILSTKDKEWDWQILSENEKAEISYELILELKDKQWNWEALSKRKNLKLTNETLLQLLQKDWDWKYLSENENLEFNAEFIEETKTKTWNWKAVSRHKTFFPTLEILTVAKDLDIDWKYLSKHSSLNPTKELLAKYENQWHWESITENSHIDFSNIDFIERFADKWNWRFICESGNLPLNKEVLAQFKQHLEWDLISSNTNIHFTKEIIQEFKQFWNWTALRENRRIEELLGNYVADEISKSANLNFIDKIEQQNSFWKGSIYHFSHIDNAVEIIKNRKIQSRNKARIQGDAAGTVVHLRNDAHDFARFYYRPQTPTQFYNEFLGKNTTDGYESHGHWVSWYEKARGLGFPKCPIPIFFRFSLQEVLFKNENKCCISNGNMQTRSTQFGSLDRMINKFGFEDLYYTPQEYATKEDYNRYRNYAQQEFLVKNELSFNHLTDFEIVCPTETDRALLINLLGQEHKDVFPKIVVDRAYYNNENPRVRIEQEENELHISTDFKGDGYFVLNGTNNVSEIEILSGNVSKIEKNKIIFNSRVSIANLKQNIKLNFIDESERSWFVYANNNNTLTI</sequence>
<keyword evidence="3 6" id="KW-0808">Transferase</keyword>
<dbReference type="Pfam" id="PF14487">
    <property type="entry name" value="DarT"/>
    <property type="match status" value="1"/>
</dbReference>
<comment type="caution">
    <text evidence="6">Lacks conserved residue(s) required for the propagation of feature annotation.</text>
</comment>
<comment type="catalytic activity">
    <reaction evidence="6">
        <text>a thymidine in DNA + NAD(+) = an N-(ADP-alpha-D-ribosyl)-thymidine in DNA + nicotinamide + H(+)</text>
        <dbReference type="Rhea" id="RHEA:71651"/>
        <dbReference type="Rhea" id="RHEA-COMP:13556"/>
        <dbReference type="Rhea" id="RHEA-COMP:18051"/>
        <dbReference type="ChEBI" id="CHEBI:15378"/>
        <dbReference type="ChEBI" id="CHEBI:17154"/>
        <dbReference type="ChEBI" id="CHEBI:57540"/>
        <dbReference type="ChEBI" id="CHEBI:137386"/>
        <dbReference type="ChEBI" id="CHEBI:191199"/>
    </reaction>
</comment>
<dbReference type="GO" id="GO:0016757">
    <property type="term" value="F:glycosyltransferase activity"/>
    <property type="evidence" value="ECO:0007669"/>
    <property type="project" value="UniProtKB-UniRule"/>
</dbReference>
<name>A0A1H1X480_9FLAO</name>
<dbReference type="InterPro" id="IPR029494">
    <property type="entry name" value="DarT"/>
</dbReference>
<feature type="binding site" evidence="6">
    <location>
        <position position="1262"/>
    </location>
    <ligand>
        <name>NAD(+)</name>
        <dbReference type="ChEBI" id="CHEBI:57540"/>
    </ligand>
</feature>
<evidence type="ECO:0000256" key="5">
    <source>
        <dbReference type="ARBA" id="ARBA00023125"/>
    </source>
</evidence>
<dbReference type="STRING" id="1249933.SAMN04489797_3095"/>
<keyword evidence="2 6" id="KW-0328">Glycosyltransferase</keyword>
<evidence type="ECO:0000313" key="8">
    <source>
        <dbReference type="EMBL" id="SDT04175.1"/>
    </source>
</evidence>
<evidence type="ECO:0000256" key="3">
    <source>
        <dbReference type="ARBA" id="ARBA00022679"/>
    </source>
</evidence>
<evidence type="ECO:0000256" key="4">
    <source>
        <dbReference type="ARBA" id="ARBA00022695"/>
    </source>
</evidence>
<gene>
    <name evidence="8" type="ORF">SAMN04489797_3095</name>
</gene>
<dbReference type="RefSeq" id="WP_092447535.1">
    <property type="nucleotide sequence ID" value="NZ_LT629774.1"/>
</dbReference>
<protein>
    <recommendedName>
        <fullName evidence="7">DarT domain-containing protein</fullName>
    </recommendedName>
</protein>
<evidence type="ECO:0000256" key="6">
    <source>
        <dbReference type="PROSITE-ProRule" id="PRU01362"/>
    </source>
</evidence>
<keyword evidence="5 6" id="KW-0238">DNA-binding</keyword>
<keyword evidence="9" id="KW-1185">Reference proteome</keyword>
<accession>A0A1H1X480</accession>
<dbReference type="EMBL" id="LT629774">
    <property type="protein sequence ID" value="SDT04175.1"/>
    <property type="molecule type" value="Genomic_DNA"/>
</dbReference>
<feature type="active site" description="Proton acceptor" evidence="6">
    <location>
        <position position="1262"/>
    </location>
</feature>
<dbReference type="Proteomes" id="UP000198963">
    <property type="component" value="Chromosome I"/>
</dbReference>
<organism evidence="8 9">
    <name type="scientific">Winogradskyella sediminis</name>
    <dbReference type="NCBI Taxonomy" id="1382466"/>
    <lineage>
        <taxon>Bacteria</taxon>
        <taxon>Pseudomonadati</taxon>
        <taxon>Bacteroidota</taxon>
        <taxon>Flavobacteriia</taxon>
        <taxon>Flavobacteriales</taxon>
        <taxon>Flavobacteriaceae</taxon>
        <taxon>Winogradskyella</taxon>
    </lineage>
</organism>
<feature type="domain" description="DarT" evidence="7">
    <location>
        <begin position="1222"/>
        <end position="1439"/>
    </location>
</feature>
<evidence type="ECO:0000313" key="9">
    <source>
        <dbReference type="Proteomes" id="UP000198963"/>
    </source>
</evidence>
<evidence type="ECO:0000256" key="2">
    <source>
        <dbReference type="ARBA" id="ARBA00022676"/>
    </source>
</evidence>